<dbReference type="Proteomes" id="UP000178647">
    <property type="component" value="Unassembled WGS sequence"/>
</dbReference>
<comment type="caution">
    <text evidence="1">The sequence shown here is derived from an EMBL/GenBank/DDBJ whole genome shotgun (WGS) entry which is preliminary data.</text>
</comment>
<gene>
    <name evidence="1" type="ORF">A2896_02745</name>
</gene>
<protein>
    <submittedName>
        <fullName evidence="1">Uncharacterized protein</fullName>
    </submittedName>
</protein>
<accession>A0A1G2EHC6</accession>
<proteinExistence type="predicted"/>
<dbReference type="EMBL" id="MHMH01000006">
    <property type="protein sequence ID" value="OGZ24770.1"/>
    <property type="molecule type" value="Genomic_DNA"/>
</dbReference>
<name>A0A1G2EHC6_9BACT</name>
<organism evidence="1 2">
    <name type="scientific">Candidatus Nealsonbacteria bacterium RIFCSPLOWO2_01_FULL_43_32</name>
    <dbReference type="NCBI Taxonomy" id="1801672"/>
    <lineage>
        <taxon>Bacteria</taxon>
        <taxon>Candidatus Nealsoniibacteriota</taxon>
    </lineage>
</organism>
<evidence type="ECO:0000313" key="1">
    <source>
        <dbReference type="EMBL" id="OGZ24770.1"/>
    </source>
</evidence>
<evidence type="ECO:0000313" key="2">
    <source>
        <dbReference type="Proteomes" id="UP000178647"/>
    </source>
</evidence>
<dbReference type="AlphaFoldDB" id="A0A1G2EHC6"/>
<sequence>MAFQTYVKRGHLAAVKIVALCCLGGWQRRKMRIYDGSKIQYDLDCVEVVSVEKCPFCLTKAVEDDCVASQKWAHCSNCGAKHVHTLELNPWYWDFDLEWSLEELRNSTERNEMFDLEVEHLKLMLEGEKLSRENAELFLEMAKQKIASRNRIIKSLRAALREN</sequence>
<reference evidence="1 2" key="1">
    <citation type="journal article" date="2016" name="Nat. Commun.">
        <title>Thousands of microbial genomes shed light on interconnected biogeochemical processes in an aquifer system.</title>
        <authorList>
            <person name="Anantharaman K."/>
            <person name="Brown C.T."/>
            <person name="Hug L.A."/>
            <person name="Sharon I."/>
            <person name="Castelle C.J."/>
            <person name="Probst A.J."/>
            <person name="Thomas B.C."/>
            <person name="Singh A."/>
            <person name="Wilkins M.J."/>
            <person name="Karaoz U."/>
            <person name="Brodie E.L."/>
            <person name="Williams K.H."/>
            <person name="Hubbard S.S."/>
            <person name="Banfield J.F."/>
        </authorList>
    </citation>
    <scope>NUCLEOTIDE SEQUENCE [LARGE SCALE GENOMIC DNA]</scope>
</reference>